<organism evidence="10 11">
    <name type="scientific">Segatella bryantii</name>
    <name type="common">Prevotella bryantii</name>
    <dbReference type="NCBI Taxonomy" id="77095"/>
    <lineage>
        <taxon>Bacteria</taxon>
        <taxon>Pseudomonadati</taxon>
        <taxon>Bacteroidota</taxon>
        <taxon>Bacteroidia</taxon>
        <taxon>Bacteroidales</taxon>
        <taxon>Prevotellaceae</taxon>
        <taxon>Segatella</taxon>
    </lineage>
</organism>
<dbReference type="InterPro" id="IPR002125">
    <property type="entry name" value="CMP_dCMP_dom"/>
</dbReference>
<dbReference type="InterPro" id="IPR016192">
    <property type="entry name" value="APOBEC/CMP_deaminase_Zn-bd"/>
</dbReference>
<name>A0AA37I2Z3_SEGBR</name>
<dbReference type="GO" id="GO:0052717">
    <property type="term" value="F:tRNA-specific adenosine-34 deaminase activity"/>
    <property type="evidence" value="ECO:0007669"/>
    <property type="project" value="UniProtKB-UniRule"/>
</dbReference>
<evidence type="ECO:0000256" key="3">
    <source>
        <dbReference type="ARBA" id="ARBA00022694"/>
    </source>
</evidence>
<feature type="binding site" evidence="8">
    <location>
        <position position="92"/>
    </location>
    <ligand>
        <name>Zn(2+)</name>
        <dbReference type="ChEBI" id="CHEBI:29105"/>
        <note>catalytic</note>
    </ligand>
</feature>
<evidence type="ECO:0000313" key="11">
    <source>
        <dbReference type="Proteomes" id="UP000887043"/>
    </source>
</evidence>
<dbReference type="InterPro" id="IPR028883">
    <property type="entry name" value="tRNA_aden_deaminase"/>
</dbReference>
<feature type="binding site" evidence="8">
    <location>
        <position position="89"/>
    </location>
    <ligand>
        <name>Zn(2+)</name>
        <dbReference type="ChEBI" id="CHEBI:29105"/>
        <note>catalytic</note>
    </ligand>
</feature>
<dbReference type="Pfam" id="PF00383">
    <property type="entry name" value="dCMP_cyt_deam_1"/>
    <property type="match status" value="1"/>
</dbReference>
<evidence type="ECO:0000256" key="8">
    <source>
        <dbReference type="HAMAP-Rule" id="MF_00972"/>
    </source>
</evidence>
<dbReference type="RefSeq" id="WP_074803191.1">
    <property type="nucleotide sequence ID" value="NZ_BPTR01000001.1"/>
</dbReference>
<proteinExistence type="inferred from homology"/>
<sequence length="150" mass="16900">MTTEEIRKEDENFMRKALIEAQKAFEEGEIPIGAIIVCKGRIISRAHNLTETLNDVTAHAEMQAITAAANTLGGKYLKDCTLYVTIEPCTMCAGAIGWAQIPRIVYGASEEKRGYRKYAPQTMHPKSSTTCGILEDECKELMQRFFQHRR</sequence>
<dbReference type="EMBL" id="BPTR01000001">
    <property type="protein sequence ID" value="GJG28101.1"/>
    <property type="molecule type" value="Genomic_DNA"/>
</dbReference>
<dbReference type="GO" id="GO:0002100">
    <property type="term" value="P:tRNA wobble adenosine to inosine editing"/>
    <property type="evidence" value="ECO:0007669"/>
    <property type="project" value="UniProtKB-UniRule"/>
</dbReference>
<comment type="caution">
    <text evidence="10">The sequence shown here is derived from an EMBL/GenBank/DDBJ whole genome shotgun (WGS) entry which is preliminary data.</text>
</comment>
<dbReference type="Gene3D" id="3.40.140.10">
    <property type="entry name" value="Cytidine Deaminase, domain 2"/>
    <property type="match status" value="1"/>
</dbReference>
<dbReference type="SUPFAM" id="SSF53927">
    <property type="entry name" value="Cytidine deaminase-like"/>
    <property type="match status" value="1"/>
</dbReference>
<dbReference type="PANTHER" id="PTHR11079">
    <property type="entry name" value="CYTOSINE DEAMINASE FAMILY MEMBER"/>
    <property type="match status" value="1"/>
</dbReference>
<comment type="function">
    <text evidence="8">Catalyzes the deamination of adenosine to inosine at the wobble position 34 of tRNA(Arg2).</text>
</comment>
<feature type="domain" description="CMP/dCMP-type deaminase" evidence="9">
    <location>
        <begin position="8"/>
        <end position="118"/>
    </location>
</feature>
<evidence type="ECO:0000313" key="10">
    <source>
        <dbReference type="EMBL" id="GJG28101.1"/>
    </source>
</evidence>
<dbReference type="AlphaFoldDB" id="A0AA37I2Z3"/>
<dbReference type="GO" id="GO:0008270">
    <property type="term" value="F:zinc ion binding"/>
    <property type="evidence" value="ECO:0007669"/>
    <property type="project" value="UniProtKB-UniRule"/>
</dbReference>
<accession>A0AA37I2Z3</accession>
<dbReference type="HAMAP" id="MF_00972">
    <property type="entry name" value="tRNA_aden_deaminase"/>
    <property type="match status" value="1"/>
</dbReference>
<dbReference type="InterPro" id="IPR016193">
    <property type="entry name" value="Cytidine_deaminase-like"/>
</dbReference>
<feature type="active site" description="Proton donor" evidence="8">
    <location>
        <position position="61"/>
    </location>
</feature>
<feature type="binding site" evidence="8">
    <location>
        <position position="59"/>
    </location>
    <ligand>
        <name>Zn(2+)</name>
        <dbReference type="ChEBI" id="CHEBI:29105"/>
        <note>catalytic</note>
    </ligand>
</feature>
<evidence type="ECO:0000256" key="6">
    <source>
        <dbReference type="ARBA" id="ARBA00022833"/>
    </source>
</evidence>
<keyword evidence="5 8" id="KW-0378">Hydrolase</keyword>
<comment type="similarity">
    <text evidence="1">Belongs to the cytidine and deoxycytidylate deaminase family. ADAT2 subfamily.</text>
</comment>
<protein>
    <recommendedName>
        <fullName evidence="8">tRNA-specific adenosine deaminase</fullName>
        <ecNumber evidence="8">3.5.4.33</ecNumber>
    </recommendedName>
</protein>
<comment type="cofactor">
    <cofactor evidence="8">
        <name>Zn(2+)</name>
        <dbReference type="ChEBI" id="CHEBI:29105"/>
    </cofactor>
    <text evidence="8">Binds 1 zinc ion per subunit.</text>
</comment>
<dbReference type="PROSITE" id="PS51747">
    <property type="entry name" value="CYT_DCMP_DEAMINASES_2"/>
    <property type="match status" value="1"/>
</dbReference>
<evidence type="ECO:0000256" key="7">
    <source>
        <dbReference type="ARBA" id="ARBA00048045"/>
    </source>
</evidence>
<dbReference type="PANTHER" id="PTHR11079:SF202">
    <property type="entry name" value="TRNA-SPECIFIC ADENOSINE DEAMINASE"/>
    <property type="match status" value="1"/>
</dbReference>
<comment type="subunit">
    <text evidence="2 8">Homodimer.</text>
</comment>
<evidence type="ECO:0000256" key="5">
    <source>
        <dbReference type="ARBA" id="ARBA00022801"/>
    </source>
</evidence>
<keyword evidence="4 8" id="KW-0479">Metal-binding</keyword>
<dbReference type="CDD" id="cd01285">
    <property type="entry name" value="nucleoside_deaminase"/>
    <property type="match status" value="1"/>
</dbReference>
<dbReference type="Proteomes" id="UP000887043">
    <property type="component" value="Unassembled WGS sequence"/>
</dbReference>
<evidence type="ECO:0000256" key="4">
    <source>
        <dbReference type="ARBA" id="ARBA00022723"/>
    </source>
</evidence>
<keyword evidence="3 8" id="KW-0819">tRNA processing</keyword>
<reference evidence="10" key="1">
    <citation type="submission" date="2021-08" db="EMBL/GenBank/DDBJ databases">
        <title>Prevotella lacticifex sp. nov., isolated from rumen of cow.</title>
        <authorList>
            <person name="Shinkai T."/>
            <person name="Ikeyama N."/>
            <person name="Kumagai M."/>
            <person name="Ohmori H."/>
            <person name="Sakamoto M."/>
            <person name="Ohkuma M."/>
            <person name="Mitsumori M."/>
        </authorList>
    </citation>
    <scope>NUCLEOTIDE SEQUENCE</scope>
    <source>
        <strain evidence="10">DSM 11371</strain>
    </source>
</reference>
<dbReference type="FunFam" id="3.40.140.10:FF:000038">
    <property type="entry name" value="tRNA-specific adenosine deaminase"/>
    <property type="match status" value="1"/>
</dbReference>
<gene>
    <name evidence="8 10" type="primary">tadA</name>
    <name evidence="10" type="ORF">PRRU23_18010</name>
</gene>
<evidence type="ECO:0000256" key="2">
    <source>
        <dbReference type="ARBA" id="ARBA00011738"/>
    </source>
</evidence>
<dbReference type="PROSITE" id="PS00903">
    <property type="entry name" value="CYT_DCMP_DEAMINASES_1"/>
    <property type="match status" value="1"/>
</dbReference>
<dbReference type="EC" id="3.5.4.33" evidence="8"/>
<evidence type="ECO:0000256" key="1">
    <source>
        <dbReference type="ARBA" id="ARBA00010669"/>
    </source>
</evidence>
<comment type="catalytic activity">
    <reaction evidence="7 8">
        <text>adenosine(34) in tRNA + H2O + H(+) = inosine(34) in tRNA + NH4(+)</text>
        <dbReference type="Rhea" id="RHEA:43168"/>
        <dbReference type="Rhea" id="RHEA-COMP:10373"/>
        <dbReference type="Rhea" id="RHEA-COMP:10374"/>
        <dbReference type="ChEBI" id="CHEBI:15377"/>
        <dbReference type="ChEBI" id="CHEBI:15378"/>
        <dbReference type="ChEBI" id="CHEBI:28938"/>
        <dbReference type="ChEBI" id="CHEBI:74411"/>
        <dbReference type="ChEBI" id="CHEBI:82852"/>
        <dbReference type="EC" id="3.5.4.33"/>
    </reaction>
</comment>
<keyword evidence="6 8" id="KW-0862">Zinc</keyword>
<evidence type="ECO:0000259" key="9">
    <source>
        <dbReference type="PROSITE" id="PS51747"/>
    </source>
</evidence>